<sequence length="488" mass="55182">MPLPIATKFDYGTPLTGKNIRLLNFKQRSQDTSTPREAVHLEVIEAALPHGDLTTHHTHVEYLALSYVWGKSDENNPEVLLNGTPFKVTLNLEKALIHLEFEVKLPIWIDAICINQQDFAEKAEQVAQMRDIYKYASRTIIWLGEANDSTGKLMTHVDRIGEDAIAAGLNDLTPEDFQQWPNFGSDDGKVQIRDRLEALFPKLSQGYEGRVPFPLGDLIEMSELPWFKRVWIVQELQRGSPAQGHKKSIQATYSTILNMVEEWLVIVQTFLGVFWGKRVTVNARAASTLGTRRKWIRDRPTLKHQLCHAFISSSAAEGLDATDPRDRIYAFLGVASDAGELDIDPIDYTRTTASLYTDVARKLIQHGNLDILSLCRPPTLGNPRDIALPSWAPDWETRIMPPWGGFIEDELFDASREDPFECITTSSDNVLALKARFVGRLKEIGTTWNSPWNEAFDHDKARTLFTEVIGFLRKACVSNHSVKPDNVF</sequence>
<dbReference type="EMBL" id="QGMK01000717">
    <property type="protein sequence ID" value="TVY80285.1"/>
    <property type="molecule type" value="Genomic_DNA"/>
</dbReference>
<feature type="domain" description="Heterokaryon incompatibility" evidence="1">
    <location>
        <begin position="62"/>
        <end position="235"/>
    </location>
</feature>
<keyword evidence="3" id="KW-1185">Reference proteome</keyword>
<comment type="caution">
    <text evidence="2">The sequence shown here is derived from an EMBL/GenBank/DDBJ whole genome shotgun (WGS) entry which is preliminary data.</text>
</comment>
<reference evidence="2 3" key="1">
    <citation type="submission" date="2018-05" db="EMBL/GenBank/DDBJ databases">
        <title>Genome sequencing and assembly of the regulated plant pathogen Lachnellula willkommii and related sister species for the development of diagnostic species identification markers.</title>
        <authorList>
            <person name="Giroux E."/>
            <person name="Bilodeau G."/>
        </authorList>
    </citation>
    <scope>NUCLEOTIDE SEQUENCE [LARGE SCALE GENOMIC DNA]</scope>
    <source>
        <strain evidence="2 3">CBS 268.59</strain>
    </source>
</reference>
<dbReference type="Proteomes" id="UP000469558">
    <property type="component" value="Unassembled WGS sequence"/>
</dbReference>
<dbReference type="InterPro" id="IPR010730">
    <property type="entry name" value="HET"/>
</dbReference>
<evidence type="ECO:0000313" key="2">
    <source>
        <dbReference type="EMBL" id="TVY80285.1"/>
    </source>
</evidence>
<dbReference type="PANTHER" id="PTHR24148">
    <property type="entry name" value="ANKYRIN REPEAT DOMAIN-CONTAINING PROTEIN 39 HOMOLOG-RELATED"/>
    <property type="match status" value="1"/>
</dbReference>
<accession>A0A8T9C3M9</accession>
<proteinExistence type="predicted"/>
<dbReference type="InterPro" id="IPR052895">
    <property type="entry name" value="HetReg/Transcr_Mod"/>
</dbReference>
<protein>
    <submittedName>
        <fullName evidence="2">Heterokaryon incompatibility protein 6 OR allele</fullName>
    </submittedName>
</protein>
<organism evidence="2 3">
    <name type="scientific">Lachnellula suecica</name>
    <dbReference type="NCBI Taxonomy" id="602035"/>
    <lineage>
        <taxon>Eukaryota</taxon>
        <taxon>Fungi</taxon>
        <taxon>Dikarya</taxon>
        <taxon>Ascomycota</taxon>
        <taxon>Pezizomycotina</taxon>
        <taxon>Leotiomycetes</taxon>
        <taxon>Helotiales</taxon>
        <taxon>Lachnaceae</taxon>
        <taxon>Lachnellula</taxon>
    </lineage>
</organism>
<dbReference type="OrthoDB" id="2157530at2759"/>
<name>A0A8T9C3M9_9HELO</name>
<gene>
    <name evidence="2" type="primary">het-6_34</name>
    <name evidence="2" type="ORF">LSUE1_G004370</name>
</gene>
<evidence type="ECO:0000313" key="3">
    <source>
        <dbReference type="Proteomes" id="UP000469558"/>
    </source>
</evidence>
<dbReference type="PANTHER" id="PTHR24148:SF82">
    <property type="entry name" value="HETEROKARYON INCOMPATIBILITY DOMAIN-CONTAINING PROTEIN"/>
    <property type="match status" value="1"/>
</dbReference>
<evidence type="ECO:0000259" key="1">
    <source>
        <dbReference type="Pfam" id="PF06985"/>
    </source>
</evidence>
<dbReference type="Pfam" id="PF06985">
    <property type="entry name" value="HET"/>
    <property type="match status" value="1"/>
</dbReference>
<dbReference type="AlphaFoldDB" id="A0A8T9C3M9"/>